<organism evidence="4">
    <name type="scientific">Triticum aestivum</name>
    <name type="common">Wheat</name>
    <dbReference type="NCBI Taxonomy" id="4565"/>
    <lineage>
        <taxon>Eukaryota</taxon>
        <taxon>Viridiplantae</taxon>
        <taxon>Streptophyta</taxon>
        <taxon>Embryophyta</taxon>
        <taxon>Tracheophyta</taxon>
        <taxon>Spermatophyta</taxon>
        <taxon>Magnoliopsida</taxon>
        <taxon>Liliopsida</taxon>
        <taxon>Poales</taxon>
        <taxon>Poaceae</taxon>
        <taxon>BOP clade</taxon>
        <taxon>Pooideae</taxon>
        <taxon>Triticodae</taxon>
        <taxon>Triticeae</taxon>
        <taxon>Triticinae</taxon>
        <taxon>Triticum</taxon>
    </lineage>
</organism>
<comment type="caution">
    <text evidence="4">The sequence shown here is derived from an EMBL/GenBank/DDBJ whole genome shotgun (WGS) entry which is preliminary data.</text>
</comment>
<dbReference type="PROSITE" id="PS50985">
    <property type="entry name" value="GRAS"/>
    <property type="match status" value="1"/>
</dbReference>
<feature type="non-terminal residue" evidence="4">
    <location>
        <position position="1"/>
    </location>
</feature>
<comment type="caution">
    <text evidence="3">Lacks conserved residue(s) required for the propagation of feature annotation.</text>
</comment>
<dbReference type="Pfam" id="PF03514">
    <property type="entry name" value="GRAS"/>
    <property type="match status" value="1"/>
</dbReference>
<gene>
    <name evidence="4" type="ORF">CFC21_057100</name>
</gene>
<reference evidence="4" key="2">
    <citation type="submission" date="2020-03" db="EMBL/GenBank/DDBJ databases">
        <title>The second near-complete assembly of the hexaploid bread wheat (Triticum aestivum) genome.</title>
        <authorList>
            <person name="Zimin A.V."/>
            <person name="Puiu D."/>
            <person name="Shumante A."/>
            <person name="Alonge M."/>
            <person name="Salzberg S.L."/>
        </authorList>
    </citation>
    <scope>NUCLEOTIDE SEQUENCE</scope>
    <source>
        <tissue evidence="4">Leaf</tissue>
    </source>
</reference>
<reference evidence="4" key="1">
    <citation type="journal article" date="2017" name="Gigascience">
        <title>The first near-complete assembly of the hexaploid bread wheat genome, Triticum aestivum.</title>
        <authorList>
            <person name="Zimin A.V."/>
            <person name="Puiu D."/>
            <person name="Hall R."/>
            <person name="Kingan S."/>
            <person name="Clavijo B.J."/>
            <person name="Salzberg S.L."/>
        </authorList>
    </citation>
    <scope>NUCLEOTIDE SEQUENCE</scope>
    <source>
        <tissue evidence="4">Leaf</tissue>
    </source>
</reference>
<evidence type="ECO:0000256" key="1">
    <source>
        <dbReference type="ARBA" id="ARBA00023015"/>
    </source>
</evidence>
<comment type="similarity">
    <text evidence="3">Belongs to the GRAS family.</text>
</comment>
<dbReference type="AlphaFoldDB" id="A0A9R1GJN0"/>
<evidence type="ECO:0000313" key="4">
    <source>
        <dbReference type="EMBL" id="KAF7048314.1"/>
    </source>
</evidence>
<proteinExistence type="inferred from homology"/>
<name>A0A9R1GJN0_WHEAT</name>
<keyword evidence="1" id="KW-0805">Transcription regulation</keyword>
<feature type="region of interest" description="SAW" evidence="3">
    <location>
        <begin position="22"/>
        <end position="69"/>
    </location>
</feature>
<evidence type="ECO:0000256" key="3">
    <source>
        <dbReference type="PROSITE-ProRule" id="PRU01191"/>
    </source>
</evidence>
<dbReference type="OrthoDB" id="642817at2759"/>
<dbReference type="EMBL" id="CM022221">
    <property type="protein sequence ID" value="KAF7048314.1"/>
    <property type="molecule type" value="Genomic_DNA"/>
</dbReference>
<accession>A0A9R1GJN0</accession>
<dbReference type="Proteomes" id="UP000815260">
    <property type="component" value="Chromosome 4B"/>
</dbReference>
<dbReference type="PANTHER" id="PTHR31636">
    <property type="entry name" value="OSJNBA0084A10.13 PROTEIN-RELATED"/>
    <property type="match status" value="1"/>
</dbReference>
<evidence type="ECO:0000256" key="2">
    <source>
        <dbReference type="ARBA" id="ARBA00023163"/>
    </source>
</evidence>
<protein>
    <submittedName>
        <fullName evidence="4">Uncharacterized protein</fullName>
    </submittedName>
</protein>
<dbReference type="InterPro" id="IPR005202">
    <property type="entry name" value="TF_GRAS"/>
</dbReference>
<feature type="non-terminal residue" evidence="4">
    <location>
        <position position="69"/>
    </location>
</feature>
<keyword evidence="2" id="KW-0804">Transcription</keyword>
<sequence>DSYQRFVLERDMFGQCALNIIACESADRVERPETYKQWQLRNQRAGLGQLPLKPIITKVATGKVESLYH</sequence>